<proteinExistence type="predicted"/>
<evidence type="ECO:0000256" key="1">
    <source>
        <dbReference type="PIRSR" id="PIRSR640198-1"/>
    </source>
</evidence>
<dbReference type="EMBL" id="RJKM01000001">
    <property type="protein sequence ID" value="ROP37952.1"/>
    <property type="molecule type" value="Genomic_DNA"/>
</dbReference>
<dbReference type="Gene3D" id="1.10.3290.10">
    <property type="entry name" value="Fido-like domain"/>
    <property type="match status" value="1"/>
</dbReference>
<dbReference type="PANTHER" id="PTHR13504">
    <property type="entry name" value="FIDO DOMAIN-CONTAINING PROTEIN DDB_G0283145"/>
    <property type="match status" value="1"/>
</dbReference>
<protein>
    <submittedName>
        <fullName evidence="4">Fic/DOC family protein</fullName>
    </submittedName>
</protein>
<dbReference type="PROSITE" id="PS51459">
    <property type="entry name" value="FIDO"/>
    <property type="match status" value="1"/>
</dbReference>
<keyword evidence="2" id="KW-0547">Nucleotide-binding</keyword>
<feature type="domain" description="Fido" evidence="3">
    <location>
        <begin position="138"/>
        <end position="275"/>
    </location>
</feature>
<dbReference type="InterPro" id="IPR003812">
    <property type="entry name" value="Fido"/>
</dbReference>
<dbReference type="Pfam" id="PF02661">
    <property type="entry name" value="Fic"/>
    <property type="match status" value="1"/>
</dbReference>
<dbReference type="Proteomes" id="UP000268727">
    <property type="component" value="Unassembled WGS sequence"/>
</dbReference>
<dbReference type="PANTHER" id="PTHR13504:SF38">
    <property type="entry name" value="FIDO DOMAIN-CONTAINING PROTEIN"/>
    <property type="match status" value="1"/>
</dbReference>
<evidence type="ECO:0000313" key="5">
    <source>
        <dbReference type="Proteomes" id="UP000268727"/>
    </source>
</evidence>
<keyword evidence="5" id="KW-1185">Reference proteome</keyword>
<reference evidence="4 5" key="1">
    <citation type="submission" date="2018-11" db="EMBL/GenBank/DDBJ databases">
        <title>Sequencing the genomes of 1000 actinobacteria strains.</title>
        <authorList>
            <person name="Klenk H.-P."/>
        </authorList>
    </citation>
    <scope>NUCLEOTIDE SEQUENCE [LARGE SCALE GENOMIC DNA]</scope>
    <source>
        <strain evidence="4 5">DSM 44231</strain>
    </source>
</reference>
<gene>
    <name evidence="4" type="ORF">EDD40_3284</name>
</gene>
<dbReference type="AlphaFoldDB" id="A0A3N1H6T9"/>
<dbReference type="SUPFAM" id="SSF140931">
    <property type="entry name" value="Fic-like"/>
    <property type="match status" value="1"/>
</dbReference>
<feature type="active site" evidence="1">
    <location>
        <position position="216"/>
    </location>
</feature>
<sequence>MRVSSVVDLQGCPYSLPDDSDIDKQIDVLFDAERRVREKVQAASREIQAKGFLIDYAVNRQTREIYESNKLEDLGPSLARTSEILKSSDAALVDKDLMKGMLYVGMKRDKHLIDVLGLHGAKVLAESYVSTLADGRPLSESDIRSMHALITSGEEFAGRYKRYHVRIGGEGTHEPPLPIDTPAKMRDFSTWLSRDHGGMPVTLHAAIAHAWLTHIHPFEDGNGRLARVLVNLIFARNGLPPAIIKHNTERTEYIDALAHSDVAGDIFPLAGIFIKAEKRFARDMGKPGFVRSLIGDEIDSRSRNIYSSWLAVFNNFMARLFGELRVRNLTVEDFYRLDEDSFWKLTKADKSGNMWFFLVSNGVSDLLVWIGFCSLNLHDPRENVVRYPSLFFAVRNKNYRLQRWTAAPSNRTGGLIEVCVVPGVKPSVQVRLDDRIRKGGIVDGASEIADRIYNGLRSAVAS</sequence>
<comment type="caution">
    <text evidence="4">The sequence shown here is derived from an EMBL/GenBank/DDBJ whole genome shotgun (WGS) entry which is preliminary data.</text>
</comment>
<dbReference type="InterPro" id="IPR040198">
    <property type="entry name" value="Fido_containing"/>
</dbReference>
<evidence type="ECO:0000256" key="2">
    <source>
        <dbReference type="PIRSR" id="PIRSR640198-2"/>
    </source>
</evidence>
<evidence type="ECO:0000313" key="4">
    <source>
        <dbReference type="EMBL" id="ROP37952.1"/>
    </source>
</evidence>
<name>A0A3N1H6T9_9PSEU</name>
<feature type="binding site" evidence="2">
    <location>
        <begin position="220"/>
        <end position="227"/>
    </location>
    <ligand>
        <name>ATP</name>
        <dbReference type="ChEBI" id="CHEBI:30616"/>
    </ligand>
</feature>
<accession>A0A3N1H6T9</accession>
<dbReference type="InterPro" id="IPR036597">
    <property type="entry name" value="Fido-like_dom_sf"/>
</dbReference>
<keyword evidence="2" id="KW-0067">ATP-binding</keyword>
<organism evidence="4 5">
    <name type="scientific">Saccharothrix texasensis</name>
    <dbReference type="NCBI Taxonomy" id="103734"/>
    <lineage>
        <taxon>Bacteria</taxon>
        <taxon>Bacillati</taxon>
        <taxon>Actinomycetota</taxon>
        <taxon>Actinomycetes</taxon>
        <taxon>Pseudonocardiales</taxon>
        <taxon>Pseudonocardiaceae</taxon>
        <taxon>Saccharothrix</taxon>
    </lineage>
</organism>
<evidence type="ECO:0000259" key="3">
    <source>
        <dbReference type="PROSITE" id="PS51459"/>
    </source>
</evidence>
<dbReference type="GO" id="GO:0005524">
    <property type="term" value="F:ATP binding"/>
    <property type="evidence" value="ECO:0007669"/>
    <property type="project" value="UniProtKB-KW"/>
</dbReference>